<evidence type="ECO:0000256" key="7">
    <source>
        <dbReference type="ARBA" id="ARBA00023004"/>
    </source>
</evidence>
<evidence type="ECO:0000259" key="9">
    <source>
        <dbReference type="PROSITE" id="PS51471"/>
    </source>
</evidence>
<evidence type="ECO:0000256" key="6">
    <source>
        <dbReference type="ARBA" id="ARBA00023002"/>
    </source>
</evidence>
<dbReference type="EMBL" id="RAQO01000008">
    <property type="protein sequence ID" value="RKF15635.1"/>
    <property type="molecule type" value="Genomic_DNA"/>
</dbReference>
<comment type="caution">
    <text evidence="10">The sequence shown here is derived from an EMBL/GenBank/DDBJ whole genome shotgun (WGS) entry which is preliminary data.</text>
</comment>
<dbReference type="PANTHER" id="PTHR31212:SF4">
    <property type="entry name" value="ALPHA-KETOGLUTARATE-DEPENDENT DIOXYGENASE ALKB HOMOLOG 3"/>
    <property type="match status" value="1"/>
</dbReference>
<dbReference type="GO" id="GO:0140097">
    <property type="term" value="F:catalytic activity, acting on DNA"/>
    <property type="evidence" value="ECO:0007669"/>
    <property type="project" value="UniProtKB-ARBA"/>
</dbReference>
<dbReference type="PROSITE" id="PS51471">
    <property type="entry name" value="FE2OG_OXY"/>
    <property type="match status" value="1"/>
</dbReference>
<dbReference type="GO" id="GO:0051213">
    <property type="term" value="F:dioxygenase activity"/>
    <property type="evidence" value="ECO:0007669"/>
    <property type="project" value="UniProtKB-KW"/>
</dbReference>
<dbReference type="RefSeq" id="WP_120355721.1">
    <property type="nucleotide sequence ID" value="NZ_RAQO01000008.1"/>
</dbReference>
<dbReference type="GO" id="GO:0016705">
    <property type="term" value="F:oxidoreductase activity, acting on paired donors, with incorporation or reduction of molecular oxygen"/>
    <property type="evidence" value="ECO:0007669"/>
    <property type="project" value="UniProtKB-ARBA"/>
</dbReference>
<evidence type="ECO:0000313" key="10">
    <source>
        <dbReference type="EMBL" id="RKF15635.1"/>
    </source>
</evidence>
<dbReference type="AlphaFoldDB" id="A0A420E8A2"/>
<dbReference type="InterPro" id="IPR032854">
    <property type="entry name" value="ALKBH3"/>
</dbReference>
<accession>A0A420E8A2</accession>
<protein>
    <submittedName>
        <fullName evidence="10">Alpha-ketoglutarate-dependent dioxygenase AlkB</fullName>
    </submittedName>
</protein>
<dbReference type="Gene3D" id="2.60.120.590">
    <property type="entry name" value="Alpha-ketoglutarate-dependent dioxygenase AlkB-like"/>
    <property type="match status" value="1"/>
</dbReference>
<feature type="domain" description="Fe2OG dioxygenase" evidence="9">
    <location>
        <begin position="102"/>
        <end position="199"/>
    </location>
</feature>
<dbReference type="SUPFAM" id="SSF51197">
    <property type="entry name" value="Clavaminate synthase-like"/>
    <property type="match status" value="1"/>
</dbReference>
<dbReference type="GO" id="GO:0016787">
    <property type="term" value="F:hydrolase activity"/>
    <property type="evidence" value="ECO:0007669"/>
    <property type="project" value="UniProtKB-ARBA"/>
</dbReference>
<evidence type="ECO:0000256" key="2">
    <source>
        <dbReference type="ARBA" id="ARBA00022723"/>
    </source>
</evidence>
<keyword evidence="4" id="KW-0460">Magnesium</keyword>
<keyword evidence="2" id="KW-0479">Metal-binding</keyword>
<dbReference type="OrthoDB" id="190276at2"/>
<dbReference type="FunFam" id="2.60.120.590:FF:000004">
    <property type="entry name" value="DNA oxidative demethylase ALKBH2"/>
    <property type="match status" value="1"/>
</dbReference>
<keyword evidence="3" id="KW-0227">DNA damage</keyword>
<keyword evidence="7" id="KW-0408">Iron</keyword>
<sequence>MKIVRQTQKVVRLEQHRWFGYHPKWLAKSTCEQLINELADAVQWPESHIHMFGRRIAEPRRSAWFGDPHCSYTYSGQLRQPQAWRTELFQLKILLESELNHNFNSVLVNCYRDGQDYMGWHRDNEKELGQNPLIASISLGASRRFLLRERRGEQQFEFLLGSGDLLVMRAESQEICEHSLPKMRALQQARINLTFRQIKQS</sequence>
<keyword evidence="11" id="KW-1185">Reference proteome</keyword>
<proteinExistence type="predicted"/>
<evidence type="ECO:0000256" key="4">
    <source>
        <dbReference type="ARBA" id="ARBA00022842"/>
    </source>
</evidence>
<evidence type="ECO:0000256" key="3">
    <source>
        <dbReference type="ARBA" id="ARBA00022763"/>
    </source>
</evidence>
<reference evidence="10 11" key="1">
    <citation type="submission" date="2018-09" db="EMBL/GenBank/DDBJ databases">
        <authorList>
            <person name="Wang Z."/>
        </authorList>
    </citation>
    <scope>NUCLEOTIDE SEQUENCE [LARGE SCALE GENOMIC DNA]</scope>
    <source>
        <strain evidence="10 11">ALS 81</strain>
    </source>
</reference>
<dbReference type="InterPro" id="IPR037151">
    <property type="entry name" value="AlkB-like_sf"/>
</dbReference>
<name>A0A420E8A2_9ALTE</name>
<dbReference type="GO" id="GO:0006307">
    <property type="term" value="P:DNA alkylation repair"/>
    <property type="evidence" value="ECO:0007669"/>
    <property type="project" value="InterPro"/>
</dbReference>
<dbReference type="GO" id="GO:0032451">
    <property type="term" value="F:demethylase activity"/>
    <property type="evidence" value="ECO:0007669"/>
    <property type="project" value="UniProtKB-ARBA"/>
</dbReference>
<dbReference type="GO" id="GO:0046872">
    <property type="term" value="F:metal ion binding"/>
    <property type="evidence" value="ECO:0007669"/>
    <property type="project" value="UniProtKB-KW"/>
</dbReference>
<evidence type="ECO:0000256" key="1">
    <source>
        <dbReference type="ARBA" id="ARBA00001954"/>
    </source>
</evidence>
<dbReference type="PANTHER" id="PTHR31212">
    <property type="entry name" value="ALPHA-KETOGLUTARATE-DEPENDENT DIOXYGENASE ALKB HOMOLOG 3"/>
    <property type="match status" value="1"/>
</dbReference>
<keyword evidence="6" id="KW-0560">Oxidoreductase</keyword>
<evidence type="ECO:0000313" key="11">
    <source>
        <dbReference type="Proteomes" id="UP000286482"/>
    </source>
</evidence>
<keyword evidence="8" id="KW-0234">DNA repair</keyword>
<dbReference type="InterPro" id="IPR027450">
    <property type="entry name" value="AlkB-like"/>
</dbReference>
<keyword evidence="5 10" id="KW-0223">Dioxygenase</keyword>
<evidence type="ECO:0000256" key="5">
    <source>
        <dbReference type="ARBA" id="ARBA00022964"/>
    </source>
</evidence>
<evidence type="ECO:0000256" key="8">
    <source>
        <dbReference type="ARBA" id="ARBA00023204"/>
    </source>
</evidence>
<dbReference type="InterPro" id="IPR005123">
    <property type="entry name" value="Oxoglu/Fe-dep_dioxygenase_dom"/>
</dbReference>
<organism evidence="10 11">
    <name type="scientific">Alginatibacterium sediminis</name>
    <dbReference type="NCBI Taxonomy" id="2164068"/>
    <lineage>
        <taxon>Bacteria</taxon>
        <taxon>Pseudomonadati</taxon>
        <taxon>Pseudomonadota</taxon>
        <taxon>Gammaproteobacteria</taxon>
        <taxon>Alteromonadales</taxon>
        <taxon>Alteromonadaceae</taxon>
        <taxon>Alginatibacterium</taxon>
    </lineage>
</organism>
<dbReference type="Pfam" id="PF13532">
    <property type="entry name" value="2OG-FeII_Oxy_2"/>
    <property type="match status" value="1"/>
</dbReference>
<comment type="cofactor">
    <cofactor evidence="1">
        <name>Fe(2+)</name>
        <dbReference type="ChEBI" id="CHEBI:29033"/>
    </cofactor>
</comment>
<dbReference type="Proteomes" id="UP000286482">
    <property type="component" value="Unassembled WGS sequence"/>
</dbReference>
<gene>
    <name evidence="10" type="ORF">DBZ36_14715</name>
</gene>